<dbReference type="PANTHER" id="PTHR33147">
    <property type="entry name" value="DEFENSIN-LIKE PROTEIN 1"/>
    <property type="match status" value="1"/>
</dbReference>
<keyword evidence="8" id="KW-1185">Reference proteome</keyword>
<dbReference type="PANTHER" id="PTHR33147:SF46">
    <property type="entry name" value="DEFENSIN-LIKE PROTEIN 19"/>
    <property type="match status" value="1"/>
</dbReference>
<gene>
    <name evidence="7" type="ORF">SLEP1_g50176</name>
</gene>
<dbReference type="Pfam" id="PF00304">
    <property type="entry name" value="Gamma-thionin"/>
    <property type="match status" value="1"/>
</dbReference>
<reference evidence="7 8" key="1">
    <citation type="journal article" date="2021" name="Commun. Biol.">
        <title>The genome of Shorea leprosula (Dipterocarpaceae) highlights the ecological relevance of drought in aseasonal tropical rainforests.</title>
        <authorList>
            <person name="Ng K.K.S."/>
            <person name="Kobayashi M.J."/>
            <person name="Fawcett J.A."/>
            <person name="Hatakeyama M."/>
            <person name="Paape T."/>
            <person name="Ng C.H."/>
            <person name="Ang C.C."/>
            <person name="Tnah L.H."/>
            <person name="Lee C.T."/>
            <person name="Nishiyama T."/>
            <person name="Sese J."/>
            <person name="O'Brien M.J."/>
            <person name="Copetti D."/>
            <person name="Mohd Noor M.I."/>
            <person name="Ong R.C."/>
            <person name="Putra M."/>
            <person name="Sireger I.Z."/>
            <person name="Indrioko S."/>
            <person name="Kosugi Y."/>
            <person name="Izuno A."/>
            <person name="Isagi Y."/>
            <person name="Lee S.L."/>
            <person name="Shimizu K.K."/>
        </authorList>
    </citation>
    <scope>NUCLEOTIDE SEQUENCE [LARGE SCALE GENOMIC DNA]</scope>
    <source>
        <strain evidence="7">214</strain>
    </source>
</reference>
<comment type="caution">
    <text evidence="7">The sequence shown here is derived from an EMBL/GenBank/DDBJ whole genome shotgun (WGS) entry which is preliminary data.</text>
</comment>
<evidence type="ECO:0000313" key="7">
    <source>
        <dbReference type="EMBL" id="GKV42808.1"/>
    </source>
</evidence>
<protein>
    <recommendedName>
        <fullName evidence="6">Knottins-like domain-containing protein</fullName>
    </recommendedName>
</protein>
<dbReference type="GO" id="GO:0031640">
    <property type="term" value="P:killing of cells of another organism"/>
    <property type="evidence" value="ECO:0007669"/>
    <property type="project" value="UniProtKB-KW"/>
</dbReference>
<dbReference type="GO" id="GO:0050832">
    <property type="term" value="P:defense response to fungus"/>
    <property type="evidence" value="ECO:0007669"/>
    <property type="project" value="UniProtKB-KW"/>
</dbReference>
<keyword evidence="1" id="KW-0929">Antimicrobial</keyword>
<dbReference type="EMBL" id="BPVZ01000162">
    <property type="protein sequence ID" value="GKV42808.1"/>
    <property type="molecule type" value="Genomic_DNA"/>
</dbReference>
<evidence type="ECO:0000256" key="3">
    <source>
        <dbReference type="ARBA" id="ARBA00022821"/>
    </source>
</evidence>
<organism evidence="7 8">
    <name type="scientific">Rubroshorea leprosula</name>
    <dbReference type="NCBI Taxonomy" id="152421"/>
    <lineage>
        <taxon>Eukaryota</taxon>
        <taxon>Viridiplantae</taxon>
        <taxon>Streptophyta</taxon>
        <taxon>Embryophyta</taxon>
        <taxon>Tracheophyta</taxon>
        <taxon>Spermatophyta</taxon>
        <taxon>Magnoliopsida</taxon>
        <taxon>eudicotyledons</taxon>
        <taxon>Gunneridae</taxon>
        <taxon>Pentapetalae</taxon>
        <taxon>rosids</taxon>
        <taxon>malvids</taxon>
        <taxon>Malvales</taxon>
        <taxon>Dipterocarpaceae</taxon>
        <taxon>Rubroshorea</taxon>
    </lineage>
</organism>
<name>A0AAV5M025_9ROSI</name>
<evidence type="ECO:0000256" key="4">
    <source>
        <dbReference type="ARBA" id="ARBA00023157"/>
    </source>
</evidence>
<evidence type="ECO:0000313" key="8">
    <source>
        <dbReference type="Proteomes" id="UP001054252"/>
    </source>
</evidence>
<dbReference type="SMART" id="SM00505">
    <property type="entry name" value="Knot1"/>
    <property type="match status" value="1"/>
</dbReference>
<dbReference type="InterPro" id="IPR003614">
    <property type="entry name" value="Knottins"/>
</dbReference>
<feature type="signal peptide" evidence="5">
    <location>
        <begin position="1"/>
        <end position="28"/>
    </location>
</feature>
<keyword evidence="3" id="KW-0611">Plant defense</keyword>
<evidence type="ECO:0000256" key="2">
    <source>
        <dbReference type="ARBA" id="ARBA00022577"/>
    </source>
</evidence>
<feature type="chain" id="PRO_5043932740" description="Knottins-like domain-containing protein" evidence="5">
    <location>
        <begin position="29"/>
        <end position="102"/>
    </location>
</feature>
<evidence type="ECO:0000256" key="5">
    <source>
        <dbReference type="SAM" id="SignalP"/>
    </source>
</evidence>
<dbReference type="SUPFAM" id="SSF57095">
    <property type="entry name" value="Scorpion toxin-like"/>
    <property type="match status" value="1"/>
</dbReference>
<dbReference type="Proteomes" id="UP001054252">
    <property type="component" value="Unassembled WGS sequence"/>
</dbReference>
<evidence type="ECO:0000259" key="6">
    <source>
        <dbReference type="SMART" id="SM00505"/>
    </source>
</evidence>
<keyword evidence="2" id="KW-0295">Fungicide</keyword>
<feature type="domain" description="Knottins-like" evidence="6">
    <location>
        <begin position="30"/>
        <end position="78"/>
    </location>
</feature>
<dbReference type="AlphaFoldDB" id="A0AAV5M025"/>
<sequence>MAKSVRFLAIFFFALILLASIEVQGAEATLCQRRSPTWSGVCVNSNNCDRQCRNWEKAFHGACHWQNFGFACFCYFKIQMLASINRLNTSVMCRRTDSYVSV</sequence>
<keyword evidence="4" id="KW-1015">Disulfide bond</keyword>
<proteinExistence type="predicted"/>
<keyword evidence="5" id="KW-0732">Signal</keyword>
<evidence type="ECO:0000256" key="1">
    <source>
        <dbReference type="ARBA" id="ARBA00022529"/>
    </source>
</evidence>
<accession>A0AAV5M025</accession>
<dbReference type="InterPro" id="IPR036574">
    <property type="entry name" value="Scorpion_toxin-like_sf"/>
</dbReference>
<dbReference type="Gene3D" id="3.30.30.10">
    <property type="entry name" value="Knottin, scorpion toxin-like"/>
    <property type="match status" value="1"/>
</dbReference>
<dbReference type="CDD" id="cd00107">
    <property type="entry name" value="Knot1"/>
    <property type="match status" value="1"/>
</dbReference>